<proteinExistence type="predicted"/>
<gene>
    <name evidence="2" type="ORF">UFOPK3564_02104</name>
</gene>
<sequence length="406" mass="43718">MTHLLKRFAGTAIAVTGATILLAGCGGDSEDKTPTTTTTRTTATRPATTTTGAAPATTAQDTSQDLGGTNPFAAASPWNTPVQSLDRDRTSNDMIRLAAQQPVEPEDQTDLQRRNFLNLAINLTGWAPGVYPVGTGEPTTLVCRQQPCGAPGALPPSTLRLPADLVSDSGHDGWIILIDQSTDTVWDLWRSRKVGNTLSFEFVRKWALDGDGVGIPASREPNRVPSVRGSGLPLLAGLIRPRELRAGRIPHTLAMAVPGPAATRFVLPAGTTNGLASLRSLPQGARIRLKPSAYRKLNQRRVRSNRIVTIDGRRQRSREVIIQEGRRKRSKGATAVLQALYTYGAIIVDRANSPTLYAQRNANYNGVLASNSLSELKLTDFEVVSLGRLYRDPAAPPPARPSQESR</sequence>
<dbReference type="EMBL" id="CAFBMK010000132">
    <property type="protein sequence ID" value="CAB4925943.1"/>
    <property type="molecule type" value="Genomic_DNA"/>
</dbReference>
<name>A0A6J7I4V4_9ZZZZ</name>
<dbReference type="PROSITE" id="PS51257">
    <property type="entry name" value="PROKAR_LIPOPROTEIN"/>
    <property type="match status" value="1"/>
</dbReference>
<evidence type="ECO:0000313" key="2">
    <source>
        <dbReference type="EMBL" id="CAB4925943.1"/>
    </source>
</evidence>
<reference evidence="2" key="1">
    <citation type="submission" date="2020-05" db="EMBL/GenBank/DDBJ databases">
        <authorList>
            <person name="Chiriac C."/>
            <person name="Salcher M."/>
            <person name="Ghai R."/>
            <person name="Kavagutti S V."/>
        </authorList>
    </citation>
    <scope>NUCLEOTIDE SEQUENCE</scope>
</reference>
<evidence type="ECO:0000256" key="1">
    <source>
        <dbReference type="SAM" id="MobiDB-lite"/>
    </source>
</evidence>
<protein>
    <submittedName>
        <fullName evidence="2">Unannotated protein</fullName>
    </submittedName>
</protein>
<feature type="region of interest" description="Disordered" evidence="1">
    <location>
        <begin position="23"/>
        <end position="87"/>
    </location>
</feature>
<feature type="compositionally biased region" description="Low complexity" evidence="1">
    <location>
        <begin position="34"/>
        <end position="59"/>
    </location>
</feature>
<organism evidence="2">
    <name type="scientific">freshwater metagenome</name>
    <dbReference type="NCBI Taxonomy" id="449393"/>
    <lineage>
        <taxon>unclassified sequences</taxon>
        <taxon>metagenomes</taxon>
        <taxon>ecological metagenomes</taxon>
    </lineage>
</organism>
<dbReference type="AlphaFoldDB" id="A0A6J7I4V4"/>
<accession>A0A6J7I4V4</accession>